<evidence type="ECO:0008006" key="7">
    <source>
        <dbReference type="Google" id="ProtNLM"/>
    </source>
</evidence>
<dbReference type="NCBIfam" id="TIGR00229">
    <property type="entry name" value="sensory_box"/>
    <property type="match status" value="1"/>
</dbReference>
<dbReference type="Gene3D" id="3.30.450.20">
    <property type="entry name" value="PAS domain"/>
    <property type="match status" value="1"/>
</dbReference>
<accession>A0A8D5AGU2</accession>
<dbReference type="PANTHER" id="PTHR44757:SF2">
    <property type="entry name" value="BIOFILM ARCHITECTURE MAINTENANCE PROTEIN MBAA"/>
    <property type="match status" value="1"/>
</dbReference>
<dbReference type="SUPFAM" id="SSF141868">
    <property type="entry name" value="EAL domain-like"/>
    <property type="match status" value="1"/>
</dbReference>
<evidence type="ECO:0000259" key="4">
    <source>
        <dbReference type="PROSITE" id="PS50887"/>
    </source>
</evidence>
<dbReference type="RefSeq" id="WP_054773834.1">
    <property type="nucleotide sequence ID" value="NZ_AP019782.1"/>
</dbReference>
<dbReference type="InterPro" id="IPR013767">
    <property type="entry name" value="PAS_fold"/>
</dbReference>
<dbReference type="SMART" id="SM00052">
    <property type="entry name" value="EAL"/>
    <property type="match status" value="1"/>
</dbReference>
<dbReference type="InterPro" id="IPR000700">
    <property type="entry name" value="PAS-assoc_C"/>
</dbReference>
<proteinExistence type="predicted"/>
<evidence type="ECO:0000313" key="6">
    <source>
        <dbReference type="Proteomes" id="UP000824988"/>
    </source>
</evidence>
<dbReference type="AlphaFoldDB" id="A0A8D5AGU2"/>
<evidence type="ECO:0000313" key="5">
    <source>
        <dbReference type="EMBL" id="BBL69566.1"/>
    </source>
</evidence>
<reference evidence="5" key="1">
    <citation type="submission" date="2019-06" db="EMBL/GenBank/DDBJ databases">
        <title>Complete genome sequence of Methylogaea oryzae strain JCM16910.</title>
        <authorList>
            <person name="Asakawa S."/>
        </authorList>
    </citation>
    <scope>NUCLEOTIDE SEQUENCE</scope>
    <source>
        <strain evidence="5">E10</strain>
    </source>
</reference>
<dbReference type="Gene3D" id="3.20.20.450">
    <property type="entry name" value="EAL domain"/>
    <property type="match status" value="1"/>
</dbReference>
<gene>
    <name evidence="5" type="ORF">MoryE10_01720</name>
</gene>
<dbReference type="EMBL" id="AP019782">
    <property type="protein sequence ID" value="BBL69566.1"/>
    <property type="molecule type" value="Genomic_DNA"/>
</dbReference>
<dbReference type="InterPro" id="IPR052155">
    <property type="entry name" value="Biofilm_reg_signaling"/>
</dbReference>
<dbReference type="InterPro" id="IPR035919">
    <property type="entry name" value="EAL_sf"/>
</dbReference>
<dbReference type="SUPFAM" id="SSF55785">
    <property type="entry name" value="PYP-like sensor domain (PAS domain)"/>
    <property type="match status" value="1"/>
</dbReference>
<dbReference type="Pfam" id="PF00563">
    <property type="entry name" value="EAL"/>
    <property type="match status" value="1"/>
</dbReference>
<dbReference type="InterPro" id="IPR043128">
    <property type="entry name" value="Rev_trsase/Diguanyl_cyclase"/>
</dbReference>
<protein>
    <recommendedName>
        <fullName evidence="7">EAL domain-containing protein</fullName>
    </recommendedName>
</protein>
<dbReference type="CDD" id="cd01948">
    <property type="entry name" value="EAL"/>
    <property type="match status" value="1"/>
</dbReference>
<dbReference type="CDD" id="cd01949">
    <property type="entry name" value="GGDEF"/>
    <property type="match status" value="1"/>
</dbReference>
<dbReference type="InterPro" id="IPR000014">
    <property type="entry name" value="PAS"/>
</dbReference>
<dbReference type="InterPro" id="IPR001610">
    <property type="entry name" value="PAC"/>
</dbReference>
<evidence type="ECO:0000259" key="1">
    <source>
        <dbReference type="PROSITE" id="PS50112"/>
    </source>
</evidence>
<dbReference type="PROSITE" id="PS50887">
    <property type="entry name" value="GGDEF"/>
    <property type="match status" value="1"/>
</dbReference>
<dbReference type="SMART" id="SM00086">
    <property type="entry name" value="PAC"/>
    <property type="match status" value="1"/>
</dbReference>
<feature type="domain" description="PAS" evidence="1">
    <location>
        <begin position="187"/>
        <end position="222"/>
    </location>
</feature>
<name>A0A8D5AGU2_9GAMM</name>
<dbReference type="PROSITE" id="PS50112">
    <property type="entry name" value="PAS"/>
    <property type="match status" value="1"/>
</dbReference>
<dbReference type="Gene3D" id="3.30.70.270">
    <property type="match status" value="1"/>
</dbReference>
<dbReference type="NCBIfam" id="TIGR00254">
    <property type="entry name" value="GGDEF"/>
    <property type="match status" value="1"/>
</dbReference>
<keyword evidence="6" id="KW-1185">Reference proteome</keyword>
<feature type="domain" description="PAC" evidence="2">
    <location>
        <begin position="253"/>
        <end position="305"/>
    </location>
</feature>
<evidence type="ECO:0000259" key="2">
    <source>
        <dbReference type="PROSITE" id="PS50113"/>
    </source>
</evidence>
<dbReference type="PROSITE" id="PS50883">
    <property type="entry name" value="EAL"/>
    <property type="match status" value="1"/>
</dbReference>
<dbReference type="InterPro" id="IPR000160">
    <property type="entry name" value="GGDEF_dom"/>
</dbReference>
<feature type="domain" description="GGDEF" evidence="4">
    <location>
        <begin position="337"/>
        <end position="476"/>
    </location>
</feature>
<dbReference type="InterPro" id="IPR035965">
    <property type="entry name" value="PAS-like_dom_sf"/>
</dbReference>
<dbReference type="PANTHER" id="PTHR44757">
    <property type="entry name" value="DIGUANYLATE CYCLASE DGCP"/>
    <property type="match status" value="1"/>
</dbReference>
<dbReference type="SMART" id="SM00267">
    <property type="entry name" value="GGDEF"/>
    <property type="match status" value="1"/>
</dbReference>
<dbReference type="KEGG" id="moz:MoryE10_01720"/>
<dbReference type="Proteomes" id="UP000824988">
    <property type="component" value="Chromosome"/>
</dbReference>
<dbReference type="Pfam" id="PF00990">
    <property type="entry name" value="GGDEF"/>
    <property type="match status" value="1"/>
</dbReference>
<dbReference type="SUPFAM" id="SSF55073">
    <property type="entry name" value="Nucleotide cyclase"/>
    <property type="match status" value="1"/>
</dbReference>
<dbReference type="PROSITE" id="PS50113">
    <property type="entry name" value="PAC"/>
    <property type="match status" value="1"/>
</dbReference>
<organism evidence="5 6">
    <name type="scientific">Methylogaea oryzae</name>
    <dbReference type="NCBI Taxonomy" id="1295382"/>
    <lineage>
        <taxon>Bacteria</taxon>
        <taxon>Pseudomonadati</taxon>
        <taxon>Pseudomonadota</taxon>
        <taxon>Gammaproteobacteria</taxon>
        <taxon>Methylococcales</taxon>
        <taxon>Methylococcaceae</taxon>
        <taxon>Methylogaea</taxon>
    </lineage>
</organism>
<dbReference type="Pfam" id="PF00989">
    <property type="entry name" value="PAS"/>
    <property type="match status" value="1"/>
</dbReference>
<feature type="domain" description="EAL" evidence="3">
    <location>
        <begin position="485"/>
        <end position="739"/>
    </location>
</feature>
<dbReference type="CDD" id="cd00130">
    <property type="entry name" value="PAS"/>
    <property type="match status" value="1"/>
</dbReference>
<dbReference type="InterPro" id="IPR001633">
    <property type="entry name" value="EAL_dom"/>
</dbReference>
<sequence>MIDADCLAGRQDEIAWRARKSVVVEQMLIGAPLLTVLSTLCDQAAMQAPGFGCCALVYDPASACFFDVVGAEPADIALLRSALAAHDCVAQWRMCADLTPCAELAFDRRDIVELAASAPGGAAPRWAVAPVFSEHNVFYGVLVLLAEPGASGFGEPVRAVLRDASALASMAVKHRQTLDKLRITEIVFDASQSAIIVTNEDNRIISVNPSFTRITGYSLEDVWLKSPAILSSGRHTRAFYKDMWQSLYEHGTWHGETCNRKKNGELYYEWLTITARKDGQGRVEGYVGMFTDISDLKDAQRIISYQASHDSLTGLLNRRSCEEYINKAVQQAYKDGPRFAILFIDLDDFKYVNDTLGHSGGDLLLREAARRMQLCTRKLAADRCGDVLGRFGGDEFVLVAGGMESEADAVNIAEKIIADLSRDYDVAGTVVHVSASIGIAIYPDDADDTKTLLNRADQAMYEAKRLGRSRYVRYSPSIHYAAHTRAQIKAGLKQALRRNQLSVYYQPMVDLASGRPIKAEALIRWRHPKLGFVSPAVFIPLAEEAGMIEEIGLWVLKKALQNLKEWQAAGRRDIGISINLSPHQLAGPRFADSMLKLIADAEVPAEFVTFEITEGVIISDHTDCHSKLKRLKQRGATIALDDFGTGYSSLSYIKKYDIDYIKIDKVFVDGIDTNEEDRVLVETMIVMASKLRIKVVVEGVETESQLNTLREVGAQVIQGYYFSKALPHEEFSAWLLDGARSSGDAAASAKTQPVGTKPQ</sequence>
<dbReference type="InterPro" id="IPR029787">
    <property type="entry name" value="Nucleotide_cyclase"/>
</dbReference>
<evidence type="ECO:0000259" key="3">
    <source>
        <dbReference type="PROSITE" id="PS50883"/>
    </source>
</evidence>